<sequence>MVAFKSTSPSSSCCCCCQHRYSVDVDAPYRDMDESDKDKDVEDIDDLKRVLQEDSDGSGNTFLWFVDRRMARIMEEDGENDGVGLSVTGPIP</sequence>
<evidence type="ECO:0000313" key="1">
    <source>
        <dbReference type="EMBL" id="KAF7112515.1"/>
    </source>
</evidence>
<accession>A0A834L239</accession>
<protein>
    <submittedName>
        <fullName evidence="1">Uncharacterized protein</fullName>
    </submittedName>
</protein>
<keyword evidence="2" id="KW-1185">Reference proteome</keyword>
<dbReference type="EMBL" id="WJXA01000479">
    <property type="protein sequence ID" value="KAF7112515.1"/>
    <property type="molecule type" value="Genomic_DNA"/>
</dbReference>
<dbReference type="AlphaFoldDB" id="A0A834L239"/>
<gene>
    <name evidence="1" type="ORF">RHSIM_RhsimUnG0221500</name>
</gene>
<dbReference type="OrthoDB" id="10523835at2759"/>
<comment type="caution">
    <text evidence="1">The sequence shown here is derived from an EMBL/GenBank/DDBJ whole genome shotgun (WGS) entry which is preliminary data.</text>
</comment>
<organism evidence="1 2">
    <name type="scientific">Rhododendron simsii</name>
    <name type="common">Sims's rhododendron</name>
    <dbReference type="NCBI Taxonomy" id="118357"/>
    <lineage>
        <taxon>Eukaryota</taxon>
        <taxon>Viridiplantae</taxon>
        <taxon>Streptophyta</taxon>
        <taxon>Embryophyta</taxon>
        <taxon>Tracheophyta</taxon>
        <taxon>Spermatophyta</taxon>
        <taxon>Magnoliopsida</taxon>
        <taxon>eudicotyledons</taxon>
        <taxon>Gunneridae</taxon>
        <taxon>Pentapetalae</taxon>
        <taxon>asterids</taxon>
        <taxon>Ericales</taxon>
        <taxon>Ericaceae</taxon>
        <taxon>Ericoideae</taxon>
        <taxon>Rhodoreae</taxon>
        <taxon>Rhododendron</taxon>
    </lineage>
</organism>
<dbReference type="Proteomes" id="UP000626092">
    <property type="component" value="Unassembled WGS sequence"/>
</dbReference>
<reference evidence="1" key="1">
    <citation type="submission" date="2019-11" db="EMBL/GenBank/DDBJ databases">
        <authorList>
            <person name="Liu Y."/>
            <person name="Hou J."/>
            <person name="Li T.-Q."/>
            <person name="Guan C.-H."/>
            <person name="Wu X."/>
            <person name="Wu H.-Z."/>
            <person name="Ling F."/>
            <person name="Zhang R."/>
            <person name="Shi X.-G."/>
            <person name="Ren J.-P."/>
            <person name="Chen E.-F."/>
            <person name="Sun J.-M."/>
        </authorList>
    </citation>
    <scope>NUCLEOTIDE SEQUENCE</scope>
    <source>
        <strain evidence="1">Adult_tree_wgs_1</strain>
        <tissue evidence="1">Leaves</tissue>
    </source>
</reference>
<evidence type="ECO:0000313" key="2">
    <source>
        <dbReference type="Proteomes" id="UP000626092"/>
    </source>
</evidence>
<proteinExistence type="predicted"/>
<name>A0A834L239_RHOSS</name>